<sequence>MEDRYTEGVKNAWKYSAKIASSLNSEYIGLEHLLVGIAHEKDDAGSKILSIVGITEENLLEILKSYKKHSILSSDELYVAPQTKRILVTSVEEANRMHMQYVGTEHLLLAILHEGDNFIMQIMDYFNVTQEKIIDAFNKVLSEDSYNKKDSSLGELSEFAIDLNERAKEGKIDPVIGRQDEINRVIQILMRRNKNNPVLIGEPGVGKTAIAEGLAQRIITQDVPEMLKNCKIISLNIASIVAGTKYRGEFEERLKKIIDEIKKHKDWILFIDEIHTLVGAGSGSGESESMDAANIMKPSLARGELRCIGATTLNEYKKYIEKDAALERRFQSVIIGEPNREDTIKILKGLRDRYEAFHNAKITDEAILNAVDLSTQYINDRFQPDKSIDLIDEASAKVKIQASLSPDNIKSLENKLKSVQKEKTAAVSSQNFEKAAELRDIAKSLSDKIAEYKKAKKDDNPKPLVVTGEDIAEVVSKWTGIPLQSLKQSDSERLLHLEDELKKRVIGQDEAIHAVAQAIRRARAGMKDPKHPIGSFIFLGSTGVGKTELARALAEYMFGNESALVRFDMSEYMEKHEVSRLIGAPPGYVGYDEGGQLTDVIRRKPYSIILFDEIEKAHSDFFNILLQVLDDGRLTDGQGRTVDFTNCIIIMTSNLGAKYLNKNIKSLGFEITGKDIKEISFENQKTQILTEVKNTFRPEFINRIDEMIVFKPLEEKELKSIIKLLLKNTENKMNSLHVKLSVSDKAEEYLIKEGYSFEYGARPLKRLIQKKIENNISDMIIKGDLKGKRQLNIDLNNEKQLVFNTL</sequence>
<evidence type="ECO:0000256" key="2">
    <source>
        <dbReference type="ARBA" id="ARBA00022741"/>
    </source>
</evidence>
<dbReference type="Proteomes" id="UP000004594">
    <property type="component" value="Unassembled WGS sequence"/>
</dbReference>
<feature type="domain" description="UVR" evidence="7">
    <location>
        <begin position="413"/>
        <end position="448"/>
    </location>
</feature>
<feature type="coiled-coil region" evidence="6">
    <location>
        <begin position="409"/>
        <end position="455"/>
    </location>
</feature>
<dbReference type="InterPro" id="IPR018368">
    <property type="entry name" value="ClpA/B_CS1"/>
</dbReference>
<dbReference type="Pfam" id="PF02861">
    <property type="entry name" value="Clp_N"/>
    <property type="match status" value="1"/>
</dbReference>
<dbReference type="eggNOG" id="COG0542">
    <property type="taxonomic scope" value="Bacteria"/>
</dbReference>
<dbReference type="AlphaFoldDB" id="E4L8W7"/>
<comment type="caution">
    <text evidence="9">The sequence shown here is derived from an EMBL/GenBank/DDBJ whole genome shotgun (WGS) entry which is preliminary data.</text>
</comment>
<organism evidence="9 10">
    <name type="scientific">Dialister micraerophilus UPII 345-E</name>
    <dbReference type="NCBI Taxonomy" id="910314"/>
    <lineage>
        <taxon>Bacteria</taxon>
        <taxon>Bacillati</taxon>
        <taxon>Bacillota</taxon>
        <taxon>Negativicutes</taxon>
        <taxon>Veillonellales</taxon>
        <taxon>Veillonellaceae</taxon>
        <taxon>Dialister</taxon>
    </lineage>
</organism>
<dbReference type="PANTHER" id="PTHR11638">
    <property type="entry name" value="ATP-DEPENDENT CLP PROTEASE"/>
    <property type="match status" value="1"/>
</dbReference>
<dbReference type="InterPro" id="IPR027417">
    <property type="entry name" value="P-loop_NTPase"/>
</dbReference>
<keyword evidence="6" id="KW-0175">Coiled coil</keyword>
<accession>E4L8W7</accession>
<dbReference type="InterPro" id="IPR050130">
    <property type="entry name" value="ClpA_ClpB"/>
</dbReference>
<evidence type="ECO:0000256" key="5">
    <source>
        <dbReference type="PROSITE-ProRule" id="PRU01251"/>
    </source>
</evidence>
<dbReference type="InterPro" id="IPR041546">
    <property type="entry name" value="ClpA/ClpB_AAA_lid"/>
</dbReference>
<dbReference type="Gene3D" id="1.10.8.60">
    <property type="match status" value="2"/>
</dbReference>
<dbReference type="SMART" id="SM01086">
    <property type="entry name" value="ClpB_D2-small"/>
    <property type="match status" value="1"/>
</dbReference>
<dbReference type="PROSITE" id="PS50151">
    <property type="entry name" value="UVR"/>
    <property type="match status" value="1"/>
</dbReference>
<dbReference type="InterPro" id="IPR019489">
    <property type="entry name" value="Clp_ATPase_C"/>
</dbReference>
<dbReference type="GO" id="GO:0016887">
    <property type="term" value="F:ATP hydrolysis activity"/>
    <property type="evidence" value="ECO:0007669"/>
    <property type="project" value="InterPro"/>
</dbReference>
<dbReference type="GO" id="GO:0034605">
    <property type="term" value="P:cellular response to heat"/>
    <property type="evidence" value="ECO:0007669"/>
    <property type="project" value="TreeGrafter"/>
</dbReference>
<gene>
    <name evidence="9" type="primary">clpC</name>
    <name evidence="9" type="ORF">HMPREF9220_0937</name>
</gene>
<dbReference type="InterPro" id="IPR001943">
    <property type="entry name" value="UVR_dom"/>
</dbReference>
<reference evidence="9 10" key="1">
    <citation type="submission" date="2010-11" db="EMBL/GenBank/DDBJ databases">
        <authorList>
            <person name="Durkin A.S."/>
            <person name="Madupu R."/>
            <person name="Torralba M."/>
            <person name="Gillis M."/>
            <person name="Methe B."/>
            <person name="Sutton G."/>
            <person name="Nelson K.E."/>
        </authorList>
    </citation>
    <scope>NUCLEOTIDE SEQUENCE [LARGE SCALE GENOMIC DNA]</scope>
    <source>
        <strain evidence="9 10">UPII 345-E</strain>
    </source>
</reference>
<dbReference type="Gene3D" id="3.40.50.300">
    <property type="entry name" value="P-loop containing nucleotide triphosphate hydrolases"/>
    <property type="match status" value="2"/>
</dbReference>
<dbReference type="InterPro" id="IPR003959">
    <property type="entry name" value="ATPase_AAA_core"/>
</dbReference>
<evidence type="ECO:0000256" key="4">
    <source>
        <dbReference type="ARBA" id="ARBA00023186"/>
    </source>
</evidence>
<dbReference type="SUPFAM" id="SSF81923">
    <property type="entry name" value="Double Clp-N motif"/>
    <property type="match status" value="1"/>
</dbReference>
<dbReference type="Pfam" id="PF17871">
    <property type="entry name" value="AAA_lid_9"/>
    <property type="match status" value="1"/>
</dbReference>
<proteinExistence type="predicted"/>
<dbReference type="InterPro" id="IPR004176">
    <property type="entry name" value="Clp_R_N"/>
</dbReference>
<dbReference type="PROSITE" id="PS00870">
    <property type="entry name" value="CLPAB_1"/>
    <property type="match status" value="1"/>
</dbReference>
<dbReference type="Gene3D" id="4.10.860.10">
    <property type="entry name" value="UVR domain"/>
    <property type="match status" value="1"/>
</dbReference>
<keyword evidence="1 5" id="KW-0677">Repeat</keyword>
<evidence type="ECO:0000313" key="10">
    <source>
        <dbReference type="Proteomes" id="UP000004594"/>
    </source>
</evidence>
<dbReference type="PANTHER" id="PTHR11638:SF18">
    <property type="entry name" value="HEAT SHOCK PROTEIN 104"/>
    <property type="match status" value="1"/>
</dbReference>
<dbReference type="SUPFAM" id="SSF52540">
    <property type="entry name" value="P-loop containing nucleoside triphosphate hydrolases"/>
    <property type="match status" value="2"/>
</dbReference>
<dbReference type="CDD" id="cd19499">
    <property type="entry name" value="RecA-like_ClpB_Hsp104-like"/>
    <property type="match status" value="1"/>
</dbReference>
<dbReference type="Pfam" id="PF07724">
    <property type="entry name" value="AAA_2"/>
    <property type="match status" value="1"/>
</dbReference>
<dbReference type="EMBL" id="AENT01000016">
    <property type="protein sequence ID" value="EFR42842.1"/>
    <property type="molecule type" value="Genomic_DNA"/>
</dbReference>
<evidence type="ECO:0000256" key="1">
    <source>
        <dbReference type="ARBA" id="ARBA00022737"/>
    </source>
</evidence>
<dbReference type="OrthoDB" id="9803641at2"/>
<dbReference type="SMART" id="SM00382">
    <property type="entry name" value="AAA"/>
    <property type="match status" value="2"/>
</dbReference>
<keyword evidence="4" id="KW-0143">Chaperone</keyword>
<name>E4L8W7_9FIRM</name>
<dbReference type="Pfam" id="PF10431">
    <property type="entry name" value="ClpB_D2-small"/>
    <property type="match status" value="1"/>
</dbReference>
<dbReference type="FunFam" id="3.40.50.300:FF:000025">
    <property type="entry name" value="ATP-dependent Clp protease subunit"/>
    <property type="match status" value="1"/>
</dbReference>
<keyword evidence="2" id="KW-0547">Nucleotide-binding</keyword>
<dbReference type="PRINTS" id="PR00300">
    <property type="entry name" value="CLPPROTEASEA"/>
</dbReference>
<dbReference type="Pfam" id="PF00004">
    <property type="entry name" value="AAA"/>
    <property type="match status" value="1"/>
</dbReference>
<dbReference type="InterPro" id="IPR003593">
    <property type="entry name" value="AAA+_ATPase"/>
</dbReference>
<keyword evidence="3" id="KW-0067">ATP-binding</keyword>
<dbReference type="PROSITE" id="PS51903">
    <property type="entry name" value="CLP_R"/>
    <property type="match status" value="1"/>
</dbReference>
<dbReference type="Gene3D" id="1.10.1780.10">
    <property type="entry name" value="Clp, N-terminal domain"/>
    <property type="match status" value="1"/>
</dbReference>
<feature type="domain" description="Clp R" evidence="8">
    <location>
        <begin position="1"/>
        <end position="143"/>
    </location>
</feature>
<dbReference type="GO" id="GO:0005737">
    <property type="term" value="C:cytoplasm"/>
    <property type="evidence" value="ECO:0007669"/>
    <property type="project" value="TreeGrafter"/>
</dbReference>
<evidence type="ECO:0000259" key="7">
    <source>
        <dbReference type="PROSITE" id="PS50151"/>
    </source>
</evidence>
<evidence type="ECO:0000256" key="3">
    <source>
        <dbReference type="ARBA" id="ARBA00022840"/>
    </source>
</evidence>
<dbReference type="InterPro" id="IPR036628">
    <property type="entry name" value="Clp_N_dom_sf"/>
</dbReference>
<protein>
    <submittedName>
        <fullName evidence="9">ATPase family associated with various cellular activities (AAA)</fullName>
    </submittedName>
</protein>
<dbReference type="FunFam" id="3.40.50.300:FF:000010">
    <property type="entry name" value="Chaperone clpB 1, putative"/>
    <property type="match status" value="1"/>
</dbReference>
<dbReference type="GO" id="GO:0005524">
    <property type="term" value="F:ATP binding"/>
    <property type="evidence" value="ECO:0007669"/>
    <property type="project" value="UniProtKB-KW"/>
</dbReference>
<dbReference type="CDD" id="cd00009">
    <property type="entry name" value="AAA"/>
    <property type="match status" value="1"/>
</dbReference>
<evidence type="ECO:0000256" key="6">
    <source>
        <dbReference type="SAM" id="Coils"/>
    </source>
</evidence>
<dbReference type="RefSeq" id="WP_007554605.1">
    <property type="nucleotide sequence ID" value="NZ_AENT01000016.1"/>
</dbReference>
<evidence type="ECO:0000313" key="9">
    <source>
        <dbReference type="EMBL" id="EFR42842.1"/>
    </source>
</evidence>
<dbReference type="InterPro" id="IPR001270">
    <property type="entry name" value="ClpA/B"/>
</dbReference>
<evidence type="ECO:0000259" key="8">
    <source>
        <dbReference type="PROSITE" id="PS51903"/>
    </source>
</evidence>